<evidence type="ECO:0000256" key="1">
    <source>
        <dbReference type="ARBA" id="ARBA00001614"/>
    </source>
</evidence>
<dbReference type="InterPro" id="IPR008183">
    <property type="entry name" value="Aldose_1/G6P_1-epimerase"/>
</dbReference>
<keyword evidence="8" id="KW-0106">Calcium</keyword>
<evidence type="ECO:0000256" key="2">
    <source>
        <dbReference type="ARBA" id="ARBA00001913"/>
    </source>
</evidence>
<evidence type="ECO:0000256" key="7">
    <source>
        <dbReference type="ARBA" id="ARBA00014165"/>
    </source>
</evidence>
<evidence type="ECO:0000256" key="4">
    <source>
        <dbReference type="ARBA" id="ARBA00006206"/>
    </source>
</evidence>
<dbReference type="InterPro" id="IPR018052">
    <property type="entry name" value="Ald1_epimerase_CS"/>
</dbReference>
<dbReference type="EC" id="5.1.3.3" evidence="6 11"/>
<protein>
    <recommendedName>
        <fullName evidence="7 11">Aldose 1-epimerase</fullName>
        <ecNumber evidence="6 11">5.1.3.3</ecNumber>
    </recommendedName>
</protein>
<comment type="similarity">
    <text evidence="4 11">Belongs to the aldose epimerase family.</text>
</comment>
<evidence type="ECO:0000256" key="8">
    <source>
        <dbReference type="ARBA" id="ARBA00022837"/>
    </source>
</evidence>
<evidence type="ECO:0000313" key="12">
    <source>
        <dbReference type="EMBL" id="MBD1422616.1"/>
    </source>
</evidence>
<evidence type="ECO:0000256" key="9">
    <source>
        <dbReference type="ARBA" id="ARBA00023235"/>
    </source>
</evidence>
<dbReference type="EMBL" id="JACNYL010000003">
    <property type="protein sequence ID" value="MBD1422616.1"/>
    <property type="molecule type" value="Genomic_DNA"/>
</dbReference>
<evidence type="ECO:0000256" key="5">
    <source>
        <dbReference type="ARBA" id="ARBA00011245"/>
    </source>
</evidence>
<dbReference type="InterPro" id="IPR014718">
    <property type="entry name" value="GH-type_carb-bd"/>
</dbReference>
<organism evidence="12 13">
    <name type="scientific">Sphingobacterium chuzhouense</name>
    <dbReference type="NCBI Taxonomy" id="1742264"/>
    <lineage>
        <taxon>Bacteria</taxon>
        <taxon>Pseudomonadati</taxon>
        <taxon>Bacteroidota</taxon>
        <taxon>Sphingobacteriia</taxon>
        <taxon>Sphingobacteriales</taxon>
        <taxon>Sphingobacteriaceae</taxon>
        <taxon>Sphingobacterium</taxon>
    </lineage>
</organism>
<comment type="catalytic activity">
    <reaction evidence="1 11">
        <text>alpha-D-glucose = beta-D-glucose</text>
        <dbReference type="Rhea" id="RHEA:10264"/>
        <dbReference type="ChEBI" id="CHEBI:15903"/>
        <dbReference type="ChEBI" id="CHEBI:17925"/>
        <dbReference type="EC" id="5.1.3.3"/>
    </reaction>
</comment>
<dbReference type="CDD" id="cd09019">
    <property type="entry name" value="galactose_mutarotase_like"/>
    <property type="match status" value="1"/>
</dbReference>
<comment type="subunit">
    <text evidence="5">Monomer.</text>
</comment>
<keyword evidence="9 11" id="KW-0413">Isomerase</keyword>
<dbReference type="Proteomes" id="UP000651112">
    <property type="component" value="Unassembled WGS sequence"/>
</dbReference>
<dbReference type="RefSeq" id="WP_190314328.1">
    <property type="nucleotide sequence ID" value="NZ_JACNYL010000003.1"/>
</dbReference>
<keyword evidence="10 11" id="KW-0119">Carbohydrate metabolism</keyword>
<gene>
    <name evidence="12" type="ORF">H8B21_13645</name>
</gene>
<dbReference type="InterPro" id="IPR015443">
    <property type="entry name" value="Aldose_1-epimerase"/>
</dbReference>
<dbReference type="Gene3D" id="2.70.98.10">
    <property type="match status" value="1"/>
</dbReference>
<dbReference type="PIRSF" id="PIRSF005096">
    <property type="entry name" value="GALM"/>
    <property type="match status" value="1"/>
</dbReference>
<accession>A0ABR7XU91</accession>
<dbReference type="InterPro" id="IPR011013">
    <property type="entry name" value="Gal_mutarotase_sf_dom"/>
</dbReference>
<evidence type="ECO:0000256" key="10">
    <source>
        <dbReference type="ARBA" id="ARBA00023277"/>
    </source>
</evidence>
<dbReference type="NCBIfam" id="NF008277">
    <property type="entry name" value="PRK11055.1"/>
    <property type="match status" value="1"/>
</dbReference>
<dbReference type="InterPro" id="IPR047215">
    <property type="entry name" value="Galactose_mutarotase-like"/>
</dbReference>
<name>A0ABR7XU91_9SPHI</name>
<dbReference type="PROSITE" id="PS00545">
    <property type="entry name" value="ALDOSE_1_EPIMERASE"/>
    <property type="match status" value="1"/>
</dbReference>
<evidence type="ECO:0000256" key="11">
    <source>
        <dbReference type="PIRNR" id="PIRNR005096"/>
    </source>
</evidence>
<proteinExistence type="inferred from homology"/>
<evidence type="ECO:0000256" key="3">
    <source>
        <dbReference type="ARBA" id="ARBA00005028"/>
    </source>
</evidence>
<dbReference type="PANTHER" id="PTHR10091">
    <property type="entry name" value="ALDOSE-1-EPIMERASE"/>
    <property type="match status" value="1"/>
</dbReference>
<reference evidence="12 13" key="1">
    <citation type="submission" date="2020-08" db="EMBL/GenBank/DDBJ databases">
        <title>Sphingobacterium sp. DN00404 isolated from aquaculture water.</title>
        <authorList>
            <person name="Zhang M."/>
        </authorList>
    </citation>
    <scope>NUCLEOTIDE SEQUENCE [LARGE SCALE GENOMIC DNA]</scope>
    <source>
        <strain evidence="12 13">KCTC 42746</strain>
    </source>
</reference>
<dbReference type="Pfam" id="PF01263">
    <property type="entry name" value="Aldose_epim"/>
    <property type="match status" value="1"/>
</dbReference>
<comment type="pathway">
    <text evidence="3 11">Carbohydrate metabolism; hexose metabolism.</text>
</comment>
<keyword evidence="13" id="KW-1185">Reference proteome</keyword>
<dbReference type="PANTHER" id="PTHR10091:SF0">
    <property type="entry name" value="GALACTOSE MUTAROTASE"/>
    <property type="match status" value="1"/>
</dbReference>
<evidence type="ECO:0000256" key="6">
    <source>
        <dbReference type="ARBA" id="ARBA00013185"/>
    </source>
</evidence>
<comment type="caution">
    <text evidence="12">The sequence shown here is derived from an EMBL/GenBank/DDBJ whole genome shotgun (WGS) entry which is preliminary data.</text>
</comment>
<comment type="cofactor">
    <cofactor evidence="2">
        <name>Ca(2+)</name>
        <dbReference type="ChEBI" id="CHEBI:29108"/>
    </cofactor>
</comment>
<sequence>MTDVKISAFGSIRDQKINLYTLFNRHGHAVSITNYGATITSWHVPDRYGKWSSIVIGFDNIIDYLNCTFYPGATIGRYSNFIADAKFSLDGQNYSLSKNHENHHLHGGNCGFDKKIWKLEQLDRATASITFYHLSPDGDEGYPGNVKVWVTYSLGDDNSLSIKYRAQTDKPTVLSLTNHTYFNLVANKDAMLEHSLTVLANTYTPTDRKIPTGELSDVHNTPYDFREHRPIKALIDKVEVYNVNYVIQKNLSEKLALAATLSHHSSGRTLKAYTTMPGLQLYVNNGGICLETQHFPNAPNHTFFPSPILLPGQEYQHITRYVVS</sequence>
<evidence type="ECO:0000313" key="13">
    <source>
        <dbReference type="Proteomes" id="UP000651112"/>
    </source>
</evidence>
<dbReference type="SUPFAM" id="SSF74650">
    <property type="entry name" value="Galactose mutarotase-like"/>
    <property type="match status" value="1"/>
</dbReference>